<dbReference type="InterPro" id="IPR000653">
    <property type="entry name" value="DegT/StrS_aminotransferase"/>
</dbReference>
<dbReference type="PANTHER" id="PTHR30244:SF36">
    <property type="entry name" value="3-OXO-GLUCOSE-6-PHOSPHATE:GLUTAMATE AMINOTRANSFERASE"/>
    <property type="match status" value="1"/>
</dbReference>
<comment type="similarity">
    <text evidence="2 5">Belongs to the DegT/DnrJ/EryC1 family.</text>
</comment>
<keyword evidence="6" id="KW-0032">Aminotransferase</keyword>
<feature type="modified residue" description="N6-(pyridoxal phosphate)lysine" evidence="4">
    <location>
        <position position="190"/>
    </location>
</feature>
<evidence type="ECO:0000256" key="1">
    <source>
        <dbReference type="ARBA" id="ARBA00022898"/>
    </source>
</evidence>
<evidence type="ECO:0000256" key="4">
    <source>
        <dbReference type="PIRSR" id="PIRSR000390-2"/>
    </source>
</evidence>
<dbReference type="GO" id="GO:0000271">
    <property type="term" value="P:polysaccharide biosynthetic process"/>
    <property type="evidence" value="ECO:0007669"/>
    <property type="project" value="TreeGrafter"/>
</dbReference>
<keyword evidence="1 4" id="KW-0663">Pyridoxal phosphate</keyword>
<dbReference type="GO" id="GO:0008483">
    <property type="term" value="F:transaminase activity"/>
    <property type="evidence" value="ECO:0007669"/>
    <property type="project" value="UniProtKB-KW"/>
</dbReference>
<comment type="caution">
    <text evidence="6">The sequence shown here is derived from an EMBL/GenBank/DDBJ whole genome shotgun (WGS) entry which is preliminary data.</text>
</comment>
<protein>
    <submittedName>
        <fullName evidence="6">DegT/DnrJ/EryC1/StrS family aminotransferase</fullName>
    </submittedName>
</protein>
<proteinExistence type="inferred from homology"/>
<gene>
    <name evidence="6" type="ORF">ENU28_01410</name>
</gene>
<evidence type="ECO:0000256" key="5">
    <source>
        <dbReference type="RuleBase" id="RU004508"/>
    </source>
</evidence>
<evidence type="ECO:0000256" key="2">
    <source>
        <dbReference type="ARBA" id="ARBA00037999"/>
    </source>
</evidence>
<dbReference type="Gene3D" id="3.90.1150.10">
    <property type="entry name" value="Aspartate Aminotransferase, domain 1"/>
    <property type="match status" value="1"/>
</dbReference>
<evidence type="ECO:0000313" key="6">
    <source>
        <dbReference type="EMBL" id="HGQ55106.1"/>
    </source>
</evidence>
<dbReference type="InterPro" id="IPR015421">
    <property type="entry name" value="PyrdxlP-dep_Trfase_major"/>
</dbReference>
<name>A0A7V4CHG3_UNCW3</name>
<dbReference type="PANTHER" id="PTHR30244">
    <property type="entry name" value="TRANSAMINASE"/>
    <property type="match status" value="1"/>
</dbReference>
<evidence type="ECO:0000256" key="3">
    <source>
        <dbReference type="PIRSR" id="PIRSR000390-1"/>
    </source>
</evidence>
<organism evidence="6">
    <name type="scientific">candidate division WOR-3 bacterium</name>
    <dbReference type="NCBI Taxonomy" id="2052148"/>
    <lineage>
        <taxon>Bacteria</taxon>
        <taxon>Bacteria division WOR-3</taxon>
    </lineage>
</organism>
<dbReference type="EMBL" id="DTBX01000051">
    <property type="protein sequence ID" value="HGQ55106.1"/>
    <property type="molecule type" value="Genomic_DNA"/>
</dbReference>
<dbReference type="GO" id="GO:0030170">
    <property type="term" value="F:pyridoxal phosphate binding"/>
    <property type="evidence" value="ECO:0007669"/>
    <property type="project" value="TreeGrafter"/>
</dbReference>
<dbReference type="PIRSF" id="PIRSF000390">
    <property type="entry name" value="PLP_StrS"/>
    <property type="match status" value="1"/>
</dbReference>
<dbReference type="Gene3D" id="3.40.640.10">
    <property type="entry name" value="Type I PLP-dependent aspartate aminotransferase-like (Major domain)"/>
    <property type="match status" value="1"/>
</dbReference>
<dbReference type="InterPro" id="IPR015424">
    <property type="entry name" value="PyrdxlP-dep_Trfase"/>
</dbReference>
<keyword evidence="6" id="KW-0808">Transferase</keyword>
<dbReference type="SUPFAM" id="SSF53383">
    <property type="entry name" value="PLP-dependent transferases"/>
    <property type="match status" value="1"/>
</dbReference>
<feature type="active site" description="Proton acceptor" evidence="3">
    <location>
        <position position="190"/>
    </location>
</feature>
<reference evidence="6" key="1">
    <citation type="journal article" date="2020" name="mSystems">
        <title>Genome- and Community-Level Interaction Insights into Carbon Utilization and Element Cycling Functions of Hydrothermarchaeota in Hydrothermal Sediment.</title>
        <authorList>
            <person name="Zhou Z."/>
            <person name="Liu Y."/>
            <person name="Xu W."/>
            <person name="Pan J."/>
            <person name="Luo Z.H."/>
            <person name="Li M."/>
        </authorList>
    </citation>
    <scope>NUCLEOTIDE SEQUENCE [LARGE SCALE GENOMIC DNA]</scope>
    <source>
        <strain evidence="6">SpSt-655</strain>
    </source>
</reference>
<dbReference type="AlphaFoldDB" id="A0A7V4CHG3"/>
<accession>A0A7V4CHG3</accession>
<dbReference type="InterPro" id="IPR015422">
    <property type="entry name" value="PyrdxlP-dep_Trfase_small"/>
</dbReference>
<sequence>MSYLVKVPFIDLKREYQFFKRDFKIDNFLKKGDYILGRELELFERDFSKFFSSNNNFYSVGVNSGTDALILALKALKVKEGDEIITTSFSYISTALAILKVKAKPVFVDIKEDYNISPKEIKKAISKKTKGIIIVHLFGLPCDMEEIIDIKNRYGLFLIEDCCQSFGAKYKDNYCGSFGEISCFSFYPTKNLSCFGDGGLCLTKSFYFYKKIKELRNPDLKKEFVDDIGFNSRLDTIQARVLRIKLKKIKFLLEKRREIAKIYNENLGSLLVCPKEENNKIHSYNIYTIRVKDNKKLKNYLERLGIETKIYYPYPLYYQPIFKNNSRIIGCKKAEEFSKEVLSLPLYPFLKVKEVKEVIKRVKSYLKEVENED</sequence>
<dbReference type="CDD" id="cd00616">
    <property type="entry name" value="AHBA_syn"/>
    <property type="match status" value="1"/>
</dbReference>
<dbReference type="Pfam" id="PF01041">
    <property type="entry name" value="DegT_DnrJ_EryC1"/>
    <property type="match status" value="1"/>
</dbReference>